<accession>A0A238BMX3</accession>
<feature type="domain" description="Nucleolar GTP-binding protein 2 N-terminal" evidence="5">
    <location>
        <begin position="25"/>
        <end position="155"/>
    </location>
</feature>
<protein>
    <recommendedName>
        <fullName evidence="3">Nucleolar GTP-binding protein 2</fullName>
    </recommendedName>
</protein>
<evidence type="ECO:0000256" key="1">
    <source>
        <dbReference type="ARBA" id="ARBA00022741"/>
    </source>
</evidence>
<evidence type="ECO:0000313" key="6">
    <source>
        <dbReference type="EMBL" id="OZC05965.1"/>
    </source>
</evidence>
<comment type="similarity">
    <text evidence="3">Belongs to the TRAFAC class YlqF/YawG GTPase family. NOG2 subfamily.</text>
</comment>
<dbReference type="GO" id="GO:0005730">
    <property type="term" value="C:nucleolus"/>
    <property type="evidence" value="ECO:0007669"/>
    <property type="project" value="UniProtKB-SubCell"/>
</dbReference>
<gene>
    <name evidence="6" type="ORF">X798_07059</name>
</gene>
<feature type="region of interest" description="Disordered" evidence="4">
    <location>
        <begin position="289"/>
        <end position="336"/>
    </location>
</feature>
<evidence type="ECO:0000256" key="4">
    <source>
        <dbReference type="SAM" id="MobiDB-lite"/>
    </source>
</evidence>
<comment type="subcellular location">
    <subcellularLocation>
        <location evidence="3">Nucleus</location>
        <location evidence="3">Nucleolus</location>
    </subcellularLocation>
</comment>
<organism evidence="6 7">
    <name type="scientific">Onchocerca flexuosa</name>
    <dbReference type="NCBI Taxonomy" id="387005"/>
    <lineage>
        <taxon>Eukaryota</taxon>
        <taxon>Metazoa</taxon>
        <taxon>Ecdysozoa</taxon>
        <taxon>Nematoda</taxon>
        <taxon>Chromadorea</taxon>
        <taxon>Rhabditida</taxon>
        <taxon>Spirurina</taxon>
        <taxon>Spiruromorpha</taxon>
        <taxon>Filarioidea</taxon>
        <taxon>Onchocercidae</taxon>
        <taxon>Onchocerca</taxon>
    </lineage>
</organism>
<evidence type="ECO:0000256" key="3">
    <source>
        <dbReference type="RuleBase" id="RU364023"/>
    </source>
</evidence>
<dbReference type="InterPro" id="IPR027417">
    <property type="entry name" value="P-loop_NTPase"/>
</dbReference>
<keyword evidence="1 3" id="KW-0547">Nucleotide-binding</keyword>
<dbReference type="SUPFAM" id="SSF52540">
    <property type="entry name" value="P-loop containing nucleoside triphosphate hydrolases"/>
    <property type="match status" value="1"/>
</dbReference>
<dbReference type="InterPro" id="IPR012971">
    <property type="entry name" value="NOG2_N_dom"/>
</dbReference>
<dbReference type="Pfam" id="PF08153">
    <property type="entry name" value="NGP1NT"/>
    <property type="match status" value="1"/>
</dbReference>
<dbReference type="AlphaFoldDB" id="A0A238BMX3"/>
<keyword evidence="3" id="KW-0539">Nucleus</keyword>
<keyword evidence="2 3" id="KW-0342">GTP-binding</keyword>
<dbReference type="OrthoDB" id="444945at2759"/>
<dbReference type="InterPro" id="IPR050755">
    <property type="entry name" value="TRAFAC_YlqF/YawG_RiboMat"/>
</dbReference>
<reference evidence="6 7" key="1">
    <citation type="submission" date="2015-12" db="EMBL/GenBank/DDBJ databases">
        <title>Draft genome of the nematode, Onchocerca flexuosa.</title>
        <authorList>
            <person name="Mitreva M."/>
        </authorList>
    </citation>
    <scope>NUCLEOTIDE SEQUENCE [LARGE SCALE GENOMIC DNA]</scope>
    <source>
        <strain evidence="6">Red Deer</strain>
    </source>
</reference>
<proteinExistence type="inferred from homology"/>
<dbReference type="GO" id="GO:0005525">
    <property type="term" value="F:GTP binding"/>
    <property type="evidence" value="ECO:0007669"/>
    <property type="project" value="UniProtKB-KW"/>
</dbReference>
<evidence type="ECO:0000259" key="5">
    <source>
        <dbReference type="Pfam" id="PF08153"/>
    </source>
</evidence>
<feature type="compositionally biased region" description="Basic and acidic residues" evidence="4">
    <location>
        <begin position="323"/>
        <end position="336"/>
    </location>
</feature>
<feature type="compositionally biased region" description="Basic residues" evidence="4">
    <location>
        <begin position="359"/>
        <end position="373"/>
    </location>
</feature>
<dbReference type="Gene3D" id="3.40.50.300">
    <property type="entry name" value="P-loop containing nucleotide triphosphate hydrolases"/>
    <property type="match status" value="1"/>
</dbReference>
<name>A0A238BMX3_9BILA</name>
<keyword evidence="7" id="KW-1185">Reference proteome</keyword>
<feature type="compositionally biased region" description="Basic residues" evidence="4">
    <location>
        <begin position="311"/>
        <end position="322"/>
    </location>
</feature>
<sequence>MFIIADRKSKGDHFRSRATINRLRMYKNFKPVRDAKGKIIRAAPYQERLASGTVARVEPHRKWFGNTRVVGQDQLQKFQENLGKALQDPFQVVMRQTKLPISLLTEKAKQQRVHILDTESFEYTFGKKALRKKPKVKVENLETLCDEVVQQAEQYDETTDKNLIKNSNPEAIENSNPLFKAGQSNRVWGELYKVIDSSDVVVEVIDGRDPMGTRCLHIEQFLRKEKSHKHLILVMNKVDLVPTWITNIGDNDDNGDSDDDDEGTLTDIGSTCSGLTNLSDLDDLDFQLPEAPEGTIDAGAEPIEKNEPKIERRRKRGKRAGKKVTEKRNRLKREKPFEKCSGVVEFGLSERKKEDKNSWRRKLAKRRRVKHQQ</sequence>
<dbReference type="PANTHER" id="PTHR11089">
    <property type="entry name" value="GTP-BINDING PROTEIN-RELATED"/>
    <property type="match status" value="1"/>
</dbReference>
<feature type="region of interest" description="Disordered" evidence="4">
    <location>
        <begin position="350"/>
        <end position="373"/>
    </location>
</feature>
<evidence type="ECO:0000313" key="7">
    <source>
        <dbReference type="Proteomes" id="UP000242913"/>
    </source>
</evidence>
<feature type="compositionally biased region" description="Acidic residues" evidence="4">
    <location>
        <begin position="250"/>
        <end position="264"/>
    </location>
</feature>
<feature type="region of interest" description="Disordered" evidence="4">
    <location>
        <begin position="248"/>
        <end position="268"/>
    </location>
</feature>
<dbReference type="EMBL" id="KZ270301">
    <property type="protein sequence ID" value="OZC05965.1"/>
    <property type="molecule type" value="Genomic_DNA"/>
</dbReference>
<dbReference type="Proteomes" id="UP000242913">
    <property type="component" value="Unassembled WGS sequence"/>
</dbReference>
<comment type="function">
    <text evidence="3">GTPase that associates with pre-60S ribosomal subunits in the nucleolus and is required for their nuclear export and maturation.</text>
</comment>
<evidence type="ECO:0000256" key="2">
    <source>
        <dbReference type="ARBA" id="ARBA00023134"/>
    </source>
</evidence>
<dbReference type="PANTHER" id="PTHR11089:SF9">
    <property type="entry name" value="NUCLEOLAR GTP-BINDING PROTEIN 2"/>
    <property type="match status" value="1"/>
</dbReference>